<evidence type="ECO:0000313" key="8">
    <source>
        <dbReference type="Proteomes" id="UP000076865"/>
    </source>
</evidence>
<dbReference type="OrthoDB" id="128422at2"/>
<evidence type="ECO:0000313" key="7">
    <source>
        <dbReference type="EMBL" id="ANB59519.1"/>
    </source>
</evidence>
<feature type="transmembrane region" description="Helical" evidence="6">
    <location>
        <begin position="85"/>
        <end position="104"/>
    </location>
</feature>
<evidence type="ECO:0000256" key="6">
    <source>
        <dbReference type="SAM" id="Phobius"/>
    </source>
</evidence>
<accession>A0A167T6D2</accession>
<keyword evidence="8" id="KW-1185">Reference proteome</keyword>
<keyword evidence="2" id="KW-1003">Cell membrane</keyword>
<evidence type="ECO:0000256" key="3">
    <source>
        <dbReference type="ARBA" id="ARBA00022692"/>
    </source>
</evidence>
<dbReference type="GO" id="GO:0005886">
    <property type="term" value="C:plasma membrane"/>
    <property type="evidence" value="ECO:0007669"/>
    <property type="project" value="UniProtKB-SubCell"/>
</dbReference>
<feature type="transmembrane region" description="Helical" evidence="6">
    <location>
        <begin position="54"/>
        <end position="73"/>
    </location>
</feature>
<evidence type="ECO:0000256" key="2">
    <source>
        <dbReference type="ARBA" id="ARBA00022475"/>
    </source>
</evidence>
<comment type="subcellular location">
    <subcellularLocation>
        <location evidence="1">Cell membrane</location>
        <topology evidence="1">Multi-pass membrane protein</topology>
    </subcellularLocation>
</comment>
<keyword evidence="5 6" id="KW-0472">Membrane</keyword>
<gene>
    <name evidence="7" type="primary">ctaG</name>
    <name evidence="7" type="ORF">GFC30_1386</name>
</gene>
<reference evidence="7 8" key="1">
    <citation type="journal article" date="2006" name="Syst. Appl. Microbiol.">
        <title>Anoxybacillus amylolyticus sp. nov., a thermophilic amylase producing bacterium isolated from Mount Rittmann (Antarctica).</title>
        <authorList>
            <person name="Poli A."/>
            <person name="Esposito E."/>
            <person name="Lama L."/>
            <person name="Orlando P."/>
            <person name="Nicolaus G."/>
            <person name="de Appolonia F."/>
            <person name="Gambacorta A."/>
            <person name="Nicolaus B."/>
        </authorList>
    </citation>
    <scope>NUCLEOTIDE SEQUENCE [LARGE SCALE GENOMIC DNA]</scope>
    <source>
        <strain evidence="7 8">DSM 15939</strain>
    </source>
</reference>
<proteinExistence type="predicted"/>
<feature type="transmembrane region" description="Helical" evidence="6">
    <location>
        <begin position="150"/>
        <end position="170"/>
    </location>
</feature>
<dbReference type="InterPro" id="IPR019108">
    <property type="entry name" value="Caa3_assmbl_CtaG-rel"/>
</dbReference>
<dbReference type="RefSeq" id="WP_066323500.1">
    <property type="nucleotide sequence ID" value="NZ_CP015438.1"/>
</dbReference>
<feature type="transmembrane region" description="Helical" evidence="6">
    <location>
        <begin position="259"/>
        <end position="278"/>
    </location>
</feature>
<organism evidence="7 8">
    <name type="scientific">Anoxybacteroides amylolyticum</name>
    <dbReference type="NCBI Taxonomy" id="294699"/>
    <lineage>
        <taxon>Bacteria</taxon>
        <taxon>Bacillati</taxon>
        <taxon>Bacillota</taxon>
        <taxon>Bacilli</taxon>
        <taxon>Bacillales</taxon>
        <taxon>Anoxybacillaceae</taxon>
        <taxon>Anoxybacteroides</taxon>
    </lineage>
</organism>
<dbReference type="AlphaFoldDB" id="A0A167T6D2"/>
<evidence type="ECO:0000256" key="5">
    <source>
        <dbReference type="ARBA" id="ARBA00023136"/>
    </source>
</evidence>
<protein>
    <submittedName>
        <fullName evidence="7">Cytochrome c oxidase assembly factor CtaG</fullName>
    </submittedName>
</protein>
<dbReference type="EMBL" id="CP015438">
    <property type="protein sequence ID" value="ANB59519.1"/>
    <property type="molecule type" value="Genomic_DNA"/>
</dbReference>
<dbReference type="Pfam" id="PF09678">
    <property type="entry name" value="Caa3_CtaG"/>
    <property type="match status" value="1"/>
</dbReference>
<evidence type="ECO:0000256" key="1">
    <source>
        <dbReference type="ARBA" id="ARBA00004651"/>
    </source>
</evidence>
<evidence type="ECO:0000256" key="4">
    <source>
        <dbReference type="ARBA" id="ARBA00022989"/>
    </source>
</evidence>
<dbReference type="Proteomes" id="UP000076865">
    <property type="component" value="Chromosome"/>
</dbReference>
<feature type="transmembrane region" description="Helical" evidence="6">
    <location>
        <begin position="190"/>
        <end position="208"/>
    </location>
</feature>
<keyword evidence="4 6" id="KW-1133">Transmembrane helix</keyword>
<dbReference type="InterPro" id="IPR014108">
    <property type="entry name" value="Caa3-assmbl_CtaG"/>
</dbReference>
<dbReference type="NCBIfam" id="TIGR02737">
    <property type="entry name" value="caa3_CtaG"/>
    <property type="match status" value="1"/>
</dbReference>
<keyword evidence="3 6" id="KW-0812">Transmembrane</keyword>
<name>A0A167T6D2_9BACL</name>
<sequence>MFASLQMFGFMALWSPFFFIFLLLIGAVYALSVGPWKGKWTTENCPSRKQKTYFYTGLVLLYVIKGSPIDLLGHLMFSVHMTQMAILYLIVPQCFILGIPNWMYEKLFRVGAIKRVYAFLTKPLIALLLFNGLFSFYHVPLIFDVIKTNMLYHASVTTILFIAAWCMWWPVINKLPEWQTLSGIKKVGYIFANGVLLTPACALIIFADTPLYRTFSDPSAWLNALQLCVPSGTLASLHLTGPQMFLSMSLLNDQQLGGVLMKIIQEIVYGTMLFFIFIDWYQKEREKEPQETAVSPHPSES</sequence>
<dbReference type="KEGG" id="aamy:GFC30_1386"/>
<feature type="transmembrane region" description="Helical" evidence="6">
    <location>
        <begin position="124"/>
        <end position="143"/>
    </location>
</feature>
<dbReference type="PATRIC" id="fig|294699.3.peg.1406"/>